<dbReference type="OrthoDB" id="9796124at2"/>
<dbReference type="GO" id="GO:0003677">
    <property type="term" value="F:DNA binding"/>
    <property type="evidence" value="ECO:0007669"/>
    <property type="project" value="UniProtKB-KW"/>
</dbReference>
<dbReference type="InterPro" id="IPR001845">
    <property type="entry name" value="HTH_ArsR_DNA-bd_dom"/>
</dbReference>
<keyword evidence="2" id="KW-0238">DNA-binding</keyword>
<keyword evidence="1" id="KW-0805">Transcription regulation</keyword>
<dbReference type="Gene3D" id="1.10.10.10">
    <property type="entry name" value="Winged helix-like DNA-binding domain superfamily/Winged helix DNA-binding domain"/>
    <property type="match status" value="1"/>
</dbReference>
<dbReference type="Pfam" id="PF01022">
    <property type="entry name" value="HTH_5"/>
    <property type="match status" value="1"/>
</dbReference>
<evidence type="ECO:0000259" key="4">
    <source>
        <dbReference type="PROSITE" id="PS50987"/>
    </source>
</evidence>
<dbReference type="InterPro" id="IPR036390">
    <property type="entry name" value="WH_DNA-bd_sf"/>
</dbReference>
<dbReference type="AlphaFoldDB" id="A0A4R6UVC4"/>
<dbReference type="PANTHER" id="PTHR43132">
    <property type="entry name" value="ARSENICAL RESISTANCE OPERON REPRESSOR ARSR-RELATED"/>
    <property type="match status" value="1"/>
</dbReference>
<keyword evidence="3" id="KW-0804">Transcription</keyword>
<dbReference type="GO" id="GO:0003700">
    <property type="term" value="F:DNA-binding transcription factor activity"/>
    <property type="evidence" value="ECO:0007669"/>
    <property type="project" value="InterPro"/>
</dbReference>
<dbReference type="InterPro" id="IPR051011">
    <property type="entry name" value="Metal_resp_trans_reg"/>
</dbReference>
<comment type="caution">
    <text evidence="5">The sequence shown here is derived from an EMBL/GenBank/DDBJ whole genome shotgun (WGS) entry which is preliminary data.</text>
</comment>
<keyword evidence="6" id="KW-1185">Reference proteome</keyword>
<dbReference type="CDD" id="cd00090">
    <property type="entry name" value="HTH_ARSR"/>
    <property type="match status" value="1"/>
</dbReference>
<dbReference type="NCBIfam" id="NF033788">
    <property type="entry name" value="HTH_metalloreg"/>
    <property type="match status" value="1"/>
</dbReference>
<dbReference type="SMART" id="SM00418">
    <property type="entry name" value="HTH_ARSR"/>
    <property type="match status" value="1"/>
</dbReference>
<dbReference type="SUPFAM" id="SSF46785">
    <property type="entry name" value="Winged helix' DNA-binding domain"/>
    <property type="match status" value="1"/>
</dbReference>
<proteinExistence type="predicted"/>
<protein>
    <submittedName>
        <fullName evidence="5">ArsR family transcriptional regulator</fullName>
    </submittedName>
</protein>
<sequence length="112" mass="12637">MQALTDQALVRVAEVFKALAEPRRLKILNALREGERNVSELVAVSDTSQANVSKHLALLTQVGIVAREQRGNCVYYRMADPATFELCDLVCGQLLRKTMAELEWQQTFQRDS</sequence>
<dbReference type="Proteomes" id="UP000295375">
    <property type="component" value="Unassembled WGS sequence"/>
</dbReference>
<evidence type="ECO:0000256" key="1">
    <source>
        <dbReference type="ARBA" id="ARBA00023015"/>
    </source>
</evidence>
<evidence type="ECO:0000256" key="3">
    <source>
        <dbReference type="ARBA" id="ARBA00023163"/>
    </source>
</evidence>
<dbReference type="PRINTS" id="PR00778">
    <property type="entry name" value="HTHARSR"/>
</dbReference>
<evidence type="ECO:0000256" key="2">
    <source>
        <dbReference type="ARBA" id="ARBA00023125"/>
    </source>
</evidence>
<dbReference type="EMBL" id="SNYM01000004">
    <property type="protein sequence ID" value="TDQ49385.1"/>
    <property type="molecule type" value="Genomic_DNA"/>
</dbReference>
<feature type="domain" description="HTH arsR-type" evidence="4">
    <location>
        <begin position="4"/>
        <end position="98"/>
    </location>
</feature>
<gene>
    <name evidence="5" type="ORF">EV696_10489</name>
</gene>
<evidence type="ECO:0000313" key="6">
    <source>
        <dbReference type="Proteomes" id="UP000295375"/>
    </source>
</evidence>
<evidence type="ECO:0000313" key="5">
    <source>
        <dbReference type="EMBL" id="TDQ49385.1"/>
    </source>
</evidence>
<dbReference type="PROSITE" id="PS50987">
    <property type="entry name" value="HTH_ARSR_2"/>
    <property type="match status" value="1"/>
</dbReference>
<reference evidence="5 6" key="1">
    <citation type="submission" date="2019-03" db="EMBL/GenBank/DDBJ databases">
        <title>Genomic Encyclopedia of Type Strains, Phase IV (KMG-IV): sequencing the most valuable type-strain genomes for metagenomic binning, comparative biology and taxonomic classification.</title>
        <authorList>
            <person name="Goeker M."/>
        </authorList>
    </citation>
    <scope>NUCLEOTIDE SEQUENCE [LARGE SCALE GENOMIC DNA]</scope>
    <source>
        <strain evidence="5 6">DSM 103792</strain>
    </source>
</reference>
<dbReference type="InterPro" id="IPR011991">
    <property type="entry name" value="ArsR-like_HTH"/>
</dbReference>
<accession>A0A4R6UVC4</accession>
<dbReference type="InterPro" id="IPR036388">
    <property type="entry name" value="WH-like_DNA-bd_sf"/>
</dbReference>
<name>A0A4R6UVC4_9GAMM</name>
<organism evidence="5 6">
    <name type="scientific">Permianibacter aggregans</name>
    <dbReference type="NCBI Taxonomy" id="1510150"/>
    <lineage>
        <taxon>Bacteria</taxon>
        <taxon>Pseudomonadati</taxon>
        <taxon>Pseudomonadota</taxon>
        <taxon>Gammaproteobacteria</taxon>
        <taxon>Pseudomonadales</taxon>
        <taxon>Pseudomonadaceae</taxon>
        <taxon>Permianibacter</taxon>
    </lineage>
</organism>
<dbReference type="PANTHER" id="PTHR43132:SF9">
    <property type="entry name" value="ARSR FAMILY TRANSCRIPTIONAL REGULATORY PROTEIN"/>
    <property type="match status" value="1"/>
</dbReference>
<dbReference type="RefSeq" id="WP_133588924.1">
    <property type="nucleotide sequence ID" value="NZ_CP037953.1"/>
</dbReference>